<evidence type="ECO:0000313" key="4">
    <source>
        <dbReference type="Proteomes" id="UP001165541"/>
    </source>
</evidence>
<dbReference type="RefSeq" id="WP_251777503.1">
    <property type="nucleotide sequence ID" value="NZ_JAMKFE010000003.1"/>
</dbReference>
<dbReference type="EMBL" id="JAMKFE010000003">
    <property type="protein sequence ID" value="MCM5679309.1"/>
    <property type="molecule type" value="Genomic_DNA"/>
</dbReference>
<dbReference type="Gene3D" id="3.40.190.170">
    <property type="entry name" value="Bacterial extracellular solute-binding protein, family 7"/>
    <property type="match status" value="1"/>
</dbReference>
<dbReference type="Proteomes" id="UP001165541">
    <property type="component" value="Unassembled WGS sequence"/>
</dbReference>
<keyword evidence="4" id="KW-1185">Reference proteome</keyword>
<dbReference type="Pfam" id="PF03480">
    <property type="entry name" value="DctP"/>
    <property type="match status" value="1"/>
</dbReference>
<organism evidence="3 4">
    <name type="scientific">Caldimonas mangrovi</name>
    <dbReference type="NCBI Taxonomy" id="2944811"/>
    <lineage>
        <taxon>Bacteria</taxon>
        <taxon>Pseudomonadati</taxon>
        <taxon>Pseudomonadota</taxon>
        <taxon>Betaproteobacteria</taxon>
        <taxon>Burkholderiales</taxon>
        <taxon>Sphaerotilaceae</taxon>
        <taxon>Caldimonas</taxon>
    </lineage>
</organism>
<proteinExistence type="predicted"/>
<dbReference type="NCBIfam" id="NF037995">
    <property type="entry name" value="TRAP_S1"/>
    <property type="match status" value="1"/>
</dbReference>
<name>A0ABT0YLR1_9BURK</name>
<sequence length="330" mass="36501">MKLTRRRALSTLGGWGLLPLHAWALAQRHQLSGAYGEAVFHTQNLQTFVRQIADRTSGGLEIEVVPNSKLKPMAEVIPALERKEIAFGEVLMSAYGAQHPVLGMDALPFIVRGFEDAARMWDVTRPTVRDYLAARGVRLLYAVPWPPQGLYSRMPVNKLADLKGLKFRVYNAATQRLAELSGAQPVTIAANNLQKAIEEGGVDAMLTSSTTGVDSQAWKAMKVFVDMRAWIPKNMLCMSEAVWTGLDDAGRQAIVQASTQAEANGWRLAREADDSAKKTLTDHKMEVNLPSVDLRRTLDLLGERFGREWVGKAGMGHAGALVDYYTKRNR</sequence>
<evidence type="ECO:0000313" key="3">
    <source>
        <dbReference type="EMBL" id="MCM5679309.1"/>
    </source>
</evidence>
<evidence type="ECO:0000256" key="1">
    <source>
        <dbReference type="ARBA" id="ARBA00022729"/>
    </source>
</evidence>
<dbReference type="PANTHER" id="PTHR33376:SF4">
    <property type="entry name" value="SIALIC ACID-BINDING PERIPLASMIC PROTEIN SIAP"/>
    <property type="match status" value="1"/>
</dbReference>
<protein>
    <submittedName>
        <fullName evidence="3">TRAP transporter substrate-binding protein</fullName>
    </submittedName>
</protein>
<reference evidence="3" key="1">
    <citation type="submission" date="2022-05" db="EMBL/GenBank/DDBJ databases">
        <title>Schlegelella sp. nov., isolated from mangrove soil.</title>
        <authorList>
            <person name="Liu Y."/>
            <person name="Ge X."/>
            <person name="Liu W."/>
        </authorList>
    </citation>
    <scope>NUCLEOTIDE SEQUENCE</scope>
    <source>
        <strain evidence="3">S2-27</strain>
    </source>
</reference>
<keyword evidence="1 2" id="KW-0732">Signal</keyword>
<evidence type="ECO:0000256" key="2">
    <source>
        <dbReference type="SAM" id="SignalP"/>
    </source>
</evidence>
<dbReference type="InterPro" id="IPR018389">
    <property type="entry name" value="DctP_fam"/>
</dbReference>
<comment type="caution">
    <text evidence="3">The sequence shown here is derived from an EMBL/GenBank/DDBJ whole genome shotgun (WGS) entry which is preliminary data.</text>
</comment>
<feature type="chain" id="PRO_5046277428" evidence="2">
    <location>
        <begin position="25"/>
        <end position="330"/>
    </location>
</feature>
<feature type="signal peptide" evidence="2">
    <location>
        <begin position="1"/>
        <end position="24"/>
    </location>
</feature>
<dbReference type="CDD" id="cd13602">
    <property type="entry name" value="PBP2_TRAP_BpDctp6_7"/>
    <property type="match status" value="1"/>
</dbReference>
<gene>
    <name evidence="3" type="ORF">M8A51_07165</name>
</gene>
<dbReference type="PANTHER" id="PTHR33376">
    <property type="match status" value="1"/>
</dbReference>
<accession>A0ABT0YLR1</accession>
<dbReference type="InterPro" id="IPR038404">
    <property type="entry name" value="TRAP_DctP_sf"/>
</dbReference>